<feature type="compositionally biased region" description="Basic residues" evidence="1">
    <location>
        <begin position="254"/>
        <end position="266"/>
    </location>
</feature>
<feature type="compositionally biased region" description="Pro residues" evidence="1">
    <location>
        <begin position="93"/>
        <end position="102"/>
    </location>
</feature>
<evidence type="ECO:0000313" key="3">
    <source>
        <dbReference type="Proteomes" id="UP000327013"/>
    </source>
</evidence>
<evidence type="ECO:0000313" key="2">
    <source>
        <dbReference type="EMBL" id="KAE8099790.1"/>
    </source>
</evidence>
<organism evidence="2 3">
    <name type="scientific">Carpinus fangiana</name>
    <dbReference type="NCBI Taxonomy" id="176857"/>
    <lineage>
        <taxon>Eukaryota</taxon>
        <taxon>Viridiplantae</taxon>
        <taxon>Streptophyta</taxon>
        <taxon>Embryophyta</taxon>
        <taxon>Tracheophyta</taxon>
        <taxon>Spermatophyta</taxon>
        <taxon>Magnoliopsida</taxon>
        <taxon>eudicotyledons</taxon>
        <taxon>Gunneridae</taxon>
        <taxon>Pentapetalae</taxon>
        <taxon>rosids</taxon>
        <taxon>fabids</taxon>
        <taxon>Fagales</taxon>
        <taxon>Betulaceae</taxon>
        <taxon>Carpinus</taxon>
    </lineage>
</organism>
<name>A0A5N6RNR9_9ROSI</name>
<gene>
    <name evidence="2" type="ORF">FH972_017744</name>
</gene>
<feature type="region of interest" description="Disordered" evidence="1">
    <location>
        <begin position="26"/>
        <end position="272"/>
    </location>
</feature>
<feature type="compositionally biased region" description="Pro residues" evidence="1">
    <location>
        <begin position="110"/>
        <end position="126"/>
    </location>
</feature>
<dbReference type="EMBL" id="CM017327">
    <property type="protein sequence ID" value="KAE8099790.1"/>
    <property type="molecule type" value="Genomic_DNA"/>
</dbReference>
<reference evidence="2 3" key="1">
    <citation type="submission" date="2019-06" db="EMBL/GenBank/DDBJ databases">
        <title>A chromosomal-level reference genome of Carpinus fangiana (Coryloideae, Betulaceae).</title>
        <authorList>
            <person name="Yang X."/>
            <person name="Wang Z."/>
            <person name="Zhang L."/>
            <person name="Hao G."/>
            <person name="Liu J."/>
            <person name="Yang Y."/>
        </authorList>
    </citation>
    <scope>NUCLEOTIDE SEQUENCE [LARGE SCALE GENOMIC DNA]</scope>
    <source>
        <strain evidence="2">Cfa_2016G</strain>
        <tissue evidence="2">Leaf</tissue>
    </source>
</reference>
<protein>
    <recommendedName>
        <fullName evidence="4">Hydroxyproline-rich glycoprotein family protein</fullName>
    </recommendedName>
</protein>
<proteinExistence type="predicted"/>
<dbReference type="OrthoDB" id="1932806at2759"/>
<keyword evidence="3" id="KW-1185">Reference proteome</keyword>
<feature type="compositionally biased region" description="Basic residues" evidence="1">
    <location>
        <begin position="79"/>
        <end position="89"/>
    </location>
</feature>
<dbReference type="PANTHER" id="PTHR47911:SF1">
    <property type="entry name" value="OS06G0664400 PROTEIN"/>
    <property type="match status" value="1"/>
</dbReference>
<accession>A0A5N6RNR9</accession>
<feature type="compositionally biased region" description="Gly residues" evidence="1">
    <location>
        <begin position="224"/>
        <end position="253"/>
    </location>
</feature>
<dbReference type="PANTHER" id="PTHR47911">
    <property type="entry name" value="HYDROXYPROLINE-RICH GLYCOPROTEIN-LIKE"/>
    <property type="match status" value="1"/>
</dbReference>
<evidence type="ECO:0008006" key="4">
    <source>
        <dbReference type="Google" id="ProtNLM"/>
    </source>
</evidence>
<feature type="compositionally biased region" description="Basic and acidic residues" evidence="1">
    <location>
        <begin position="199"/>
        <end position="215"/>
    </location>
</feature>
<dbReference type="AlphaFoldDB" id="A0A5N6RNR9"/>
<sequence>MRGSIGRALSRPNPINFSNAVRQSLFPFSSSSSSPGGGDGAGRGRGRGSASTKFDFIAPGKPGPDQSESNPDPTPPGHGHGHGHGHGRGRPIPSSPTLPPNFSPFISSIKPPPAGRGHSVPPPPDSAPKQPIFFKKEDGPTQVSAAAESFPDRNLTPSIIPGLSGSGRGKPLKQPIAEAQVVEENRHARASRKSPAHAQGERGERAQRMTREEAVKNAVEMLSRGGGGEGDGEESIGGGRGGRGFRGRGGPGRGRGRGMYRGRGRGRGRESRDDGYGAGLYLGDNADGEKLAKTLGVETMNQLVEGFEEMSGAVLPSPSEDALLDAMDVNYSIECEPEYLMGEFDQNPDIDEKPPIPLRDALEKMKPFLMAYEGIQSQEEWEEIMKETMERVPLMKEIVDHYSGPDRVTAKQQQGELERVARSVPVSAPDSVKRFANHAVLSLQSNPGWGFDKKCQFMDKLVGEVSHLYK</sequence>
<evidence type="ECO:0000256" key="1">
    <source>
        <dbReference type="SAM" id="MobiDB-lite"/>
    </source>
</evidence>
<dbReference type="Proteomes" id="UP000327013">
    <property type="component" value="Chromosome 7"/>
</dbReference>